<dbReference type="AlphaFoldDB" id="A0A8J7VSF5"/>
<proteinExistence type="predicted"/>
<reference evidence="3 4" key="1">
    <citation type="journal article" date="2021" name="Microbiol. Resour. Announc.">
        <title>Draft Genome Sequence of Coralloluteibacterium stylophorae LMG 29479T.</title>
        <authorList>
            <person name="Karlyshev A.V."/>
            <person name="Kudryashova E.B."/>
            <person name="Ariskina E.V."/>
            <person name="Conroy A.P."/>
            <person name="Abidueva E.Y."/>
        </authorList>
    </citation>
    <scope>NUCLEOTIDE SEQUENCE [LARGE SCALE GENOMIC DNA]</scope>
    <source>
        <strain evidence="3 4">LMG 29479</strain>
    </source>
</reference>
<dbReference type="EMBL" id="JAGQFT020000004">
    <property type="protein sequence ID" value="MBS7457159.1"/>
    <property type="molecule type" value="Genomic_DNA"/>
</dbReference>
<feature type="transmembrane region" description="Helical" evidence="1">
    <location>
        <begin position="12"/>
        <end position="31"/>
    </location>
</feature>
<keyword evidence="1" id="KW-1133">Transmembrane helix</keyword>
<dbReference type="EMBL" id="JAGQFT010000009">
    <property type="protein sequence ID" value="MBR0561401.1"/>
    <property type="molecule type" value="Genomic_DNA"/>
</dbReference>
<accession>A0A8J7VSF5</accession>
<name>A0A8J7VSF5_9GAMM</name>
<organism evidence="2">
    <name type="scientific">Coralloluteibacterium stylophorae</name>
    <dbReference type="NCBI Taxonomy" id="1776034"/>
    <lineage>
        <taxon>Bacteria</taxon>
        <taxon>Pseudomonadati</taxon>
        <taxon>Pseudomonadota</taxon>
        <taxon>Gammaproteobacteria</taxon>
        <taxon>Lysobacterales</taxon>
        <taxon>Lysobacteraceae</taxon>
        <taxon>Coralloluteibacterium</taxon>
    </lineage>
</organism>
<keyword evidence="4" id="KW-1185">Reference proteome</keyword>
<comment type="caution">
    <text evidence="2">The sequence shown here is derived from an EMBL/GenBank/DDBJ whole genome shotgun (WGS) entry which is preliminary data.</text>
</comment>
<dbReference type="RefSeq" id="WP_211925370.1">
    <property type="nucleotide sequence ID" value="NZ_JAGQFT020000004.1"/>
</dbReference>
<reference evidence="2" key="2">
    <citation type="submission" date="2021-04" db="EMBL/GenBank/DDBJ databases">
        <authorList>
            <person name="Karlyshev A.V."/>
        </authorList>
    </citation>
    <scope>NUCLEOTIDE SEQUENCE</scope>
    <source>
        <strain evidence="2">LMG 29479</strain>
    </source>
</reference>
<evidence type="ECO:0000313" key="2">
    <source>
        <dbReference type="EMBL" id="MBR0561401.1"/>
    </source>
</evidence>
<gene>
    <name evidence="3" type="ORF">KB893_008410</name>
    <name evidence="2" type="ORF">KB893_02530</name>
</gene>
<protein>
    <submittedName>
        <fullName evidence="2">Uncharacterized protein</fullName>
    </submittedName>
</protein>
<evidence type="ECO:0000313" key="4">
    <source>
        <dbReference type="Proteomes" id="UP000675747"/>
    </source>
</evidence>
<dbReference type="Proteomes" id="UP000675747">
    <property type="component" value="Unassembled WGS sequence"/>
</dbReference>
<sequence>MDVRKGLRIMGWLAAGCVALVLGLYVVLLVVNRSDEPPSADAVAMRALIEERPDVADADNGYVYALGLLVADGQDPVAQGATRMDFLERLGPGDAAADDLVFEGERRAYRNARSDAVAALADACMYQGAECAQQLERAPDAVSDWKASETWLLARYRELIERSQWRGLVPIDASAPLQGYQGLLDGQQLLLLDAWRQATAGDAAGVRDVLQQDLAFWRMVLRSSDRLIAKMMAVNAIDRHFALGNLALRALPAEQQAAAIPPSWREPIDREERALYRPLAGDWRLSQATVHHAVQLSLADMGLIDRLAPRFFQPQASSNLLATALLDVARAYDVEDLGRVPQVMEERRNAAEVSAWRTLLHPYNTAGHILVDIARPAYADYGVRAADLEGVRRAALLAATLRSQGIAASQAASAVAASPLTDPYTGAALQWDDESGSVVFHGLAKGERSRRMLLL</sequence>
<keyword evidence="1" id="KW-0812">Transmembrane</keyword>
<evidence type="ECO:0000313" key="3">
    <source>
        <dbReference type="EMBL" id="MBS7457159.1"/>
    </source>
</evidence>
<evidence type="ECO:0000256" key="1">
    <source>
        <dbReference type="SAM" id="Phobius"/>
    </source>
</evidence>
<keyword evidence="1" id="KW-0472">Membrane</keyword>